<dbReference type="GO" id="GO:0003723">
    <property type="term" value="F:RNA binding"/>
    <property type="evidence" value="ECO:0007669"/>
    <property type="project" value="InterPro"/>
</dbReference>
<dbReference type="FunFam" id="1.25.40.10:FF:000285">
    <property type="entry name" value="Pentatricopeptide repeat-containing protein, chloroplastic"/>
    <property type="match status" value="1"/>
</dbReference>
<evidence type="ECO:0000256" key="2">
    <source>
        <dbReference type="PROSITE-ProRule" id="PRU00708"/>
    </source>
</evidence>
<feature type="repeat" description="PPR" evidence="2">
    <location>
        <begin position="608"/>
        <end position="638"/>
    </location>
</feature>
<proteinExistence type="predicted"/>
<keyword evidence="1" id="KW-0677">Repeat</keyword>
<accession>A0AB40C0C9</accession>
<dbReference type="PANTHER" id="PTHR47926">
    <property type="entry name" value="PENTATRICOPEPTIDE REPEAT-CONTAINING PROTEIN"/>
    <property type="match status" value="1"/>
</dbReference>
<dbReference type="FunFam" id="1.25.40.10:FF:001058">
    <property type="entry name" value="Pentatricopeptide repeat-containing protein chloroplastic"/>
    <property type="match status" value="1"/>
</dbReference>
<dbReference type="InterPro" id="IPR046960">
    <property type="entry name" value="PPR_At4g14850-like_plant"/>
</dbReference>
<feature type="repeat" description="PPR" evidence="2">
    <location>
        <begin position="573"/>
        <end position="607"/>
    </location>
</feature>
<name>A0AB40C0C9_DIOCR</name>
<feature type="repeat" description="PPR" evidence="2">
    <location>
        <begin position="133"/>
        <end position="167"/>
    </location>
</feature>
<feature type="non-terminal residue" evidence="4">
    <location>
        <position position="1"/>
    </location>
</feature>
<dbReference type="GO" id="GO:0009451">
    <property type="term" value="P:RNA modification"/>
    <property type="evidence" value="ECO:0007669"/>
    <property type="project" value="InterPro"/>
</dbReference>
<protein>
    <submittedName>
        <fullName evidence="4">LOW QUALITY PROTEIN: pentatricopeptide repeat-containing protein At1g71460, chloroplastic-like</fullName>
    </submittedName>
</protein>
<dbReference type="NCBIfam" id="TIGR00756">
    <property type="entry name" value="PPR"/>
    <property type="match status" value="4"/>
</dbReference>
<dbReference type="GeneID" id="120270212"/>
<dbReference type="InterPro" id="IPR002885">
    <property type="entry name" value="PPR_rpt"/>
</dbReference>
<feature type="repeat" description="PPR" evidence="2">
    <location>
        <begin position="472"/>
        <end position="506"/>
    </location>
</feature>
<dbReference type="AlphaFoldDB" id="A0AB40C0C9"/>
<reference evidence="4" key="1">
    <citation type="submission" date="2025-08" db="UniProtKB">
        <authorList>
            <consortium name="RefSeq"/>
        </authorList>
    </citation>
    <scope>IDENTIFICATION</scope>
</reference>
<evidence type="ECO:0000256" key="1">
    <source>
        <dbReference type="ARBA" id="ARBA00022737"/>
    </source>
</evidence>
<dbReference type="Proteomes" id="UP001515500">
    <property type="component" value="Chromosome 10"/>
</dbReference>
<sequence>HPPPLPAKQWKQELCYQPDYPPIPTLHFRPNRTKAQSPPSIIKIPKLPPKFSETTLLPLHSKNPHIVLHDLQRLARLGKLHECLTVLDYLEFRGIPVNATTFSALLSACARSRSLSAGRQIHVHIRINGLASNEFLLTKLVEMYAACGSPEDARKVFDDMPTKSVYPWNALLHGNVVSGRRWSLETLNVFSEMRELGVDANEYSYACLIKSFAGSPALLQGMKVHALLIKNGYVGDSLLLQTSLIDMYFKCGKVRMAMKVFDEIPERDIVLFGAVIAGFAHNSLKREALEYLRWMGSEGIEPNSVIVTMILPVIGELADRKLGREVHGYVLKRFRNYHKLVFVHSGLIDMYCKCGDMVSGRHVFYRSRERNVVSWTALMSGYASNGRFEQALRSLVWMQQERVTPDVVSIATALPVCAQLKALKQGKEIHAYALKHRFLPNISLSTSLMTLYAECGKLDYSSRVFGAVEKKSIIAWTALIDSNLKNQRPCDALDVFRTMNLANCRPDAVIIARILSAAGCLGTIKIGKEIHGQVLKLKLEPIPFVIAEVVHMYGKCGDMKNARIIFDRVQSIGSLTVTAIIEAYGYNFQYRKALALFDHMLSKGFIPNHYTFNAVLRFCEKEGLHDKALELFDSMVWKYNLKASEENYDCIISLLNHAGRIDDAQRFVHLKSTLVQT</sequence>
<feature type="repeat" description="PPR" evidence="2">
    <location>
        <begin position="268"/>
        <end position="302"/>
    </location>
</feature>
<organism evidence="3 4">
    <name type="scientific">Dioscorea cayennensis subsp. rotundata</name>
    <name type="common">White Guinea yam</name>
    <name type="synonym">Dioscorea rotundata</name>
    <dbReference type="NCBI Taxonomy" id="55577"/>
    <lineage>
        <taxon>Eukaryota</taxon>
        <taxon>Viridiplantae</taxon>
        <taxon>Streptophyta</taxon>
        <taxon>Embryophyta</taxon>
        <taxon>Tracheophyta</taxon>
        <taxon>Spermatophyta</taxon>
        <taxon>Magnoliopsida</taxon>
        <taxon>Liliopsida</taxon>
        <taxon>Dioscoreales</taxon>
        <taxon>Dioscoreaceae</taxon>
        <taxon>Dioscorea</taxon>
    </lineage>
</organism>
<dbReference type="InterPro" id="IPR011990">
    <property type="entry name" value="TPR-like_helical_dom_sf"/>
</dbReference>
<dbReference type="Pfam" id="PF13041">
    <property type="entry name" value="PPR_2"/>
    <property type="match status" value="2"/>
</dbReference>
<gene>
    <name evidence="4" type="primary">LOC120270212</name>
</gene>
<dbReference type="Pfam" id="PF01535">
    <property type="entry name" value="PPR"/>
    <property type="match status" value="2"/>
</dbReference>
<dbReference type="Gene3D" id="1.25.40.10">
    <property type="entry name" value="Tetratricopeptide repeat domain"/>
    <property type="match status" value="5"/>
</dbReference>
<evidence type="ECO:0000313" key="3">
    <source>
        <dbReference type="Proteomes" id="UP001515500"/>
    </source>
</evidence>
<dbReference type="PANTHER" id="PTHR47926:SF354">
    <property type="entry name" value="REPEAT (PPR-LIKE) SUPERFAMILY PROTEIN, PUTATIVE-RELATED"/>
    <property type="match status" value="1"/>
</dbReference>
<dbReference type="PROSITE" id="PS51375">
    <property type="entry name" value="PPR"/>
    <property type="match status" value="6"/>
</dbReference>
<evidence type="ECO:0000313" key="4">
    <source>
        <dbReference type="RefSeq" id="XP_039133176.1"/>
    </source>
</evidence>
<feature type="repeat" description="PPR" evidence="2">
    <location>
        <begin position="371"/>
        <end position="405"/>
    </location>
</feature>
<keyword evidence="3" id="KW-1185">Reference proteome</keyword>
<dbReference type="RefSeq" id="XP_039133176.1">
    <property type="nucleotide sequence ID" value="XM_039277242.1"/>
</dbReference>